<reference evidence="2 3" key="1">
    <citation type="journal article" date="2014" name="FEMS Microbiol. Lett.">
        <title>Genome sequencing analysis reveals virulence-related gene content of Ochrobactrum intermedium strain 229E, a urease-positive strain isolated from the human gastric niche.</title>
        <authorList>
            <person name="Kulkarni G.J."/>
            <person name="Shetty S."/>
            <person name="Dharne M.S."/>
            <person name="Shouche Y.S."/>
        </authorList>
    </citation>
    <scope>NUCLEOTIDE SEQUENCE [LARGE SCALE GENOMIC DNA]</scope>
    <source>
        <strain evidence="2 3">229E</strain>
    </source>
</reference>
<feature type="domain" description="HTH cro/C1-type" evidence="1">
    <location>
        <begin position="6"/>
        <end position="60"/>
    </location>
</feature>
<dbReference type="PATRIC" id="fig|1337887.3.peg.2858"/>
<dbReference type="GO" id="GO:0003677">
    <property type="term" value="F:DNA binding"/>
    <property type="evidence" value="ECO:0007669"/>
    <property type="project" value="InterPro"/>
</dbReference>
<dbReference type="InterPro" id="IPR001387">
    <property type="entry name" value="Cro/C1-type_HTH"/>
</dbReference>
<dbReference type="AlphaFoldDB" id="U4VFH4"/>
<accession>U4VFH4</accession>
<dbReference type="SMART" id="SM00530">
    <property type="entry name" value="HTH_XRE"/>
    <property type="match status" value="1"/>
</dbReference>
<comment type="caution">
    <text evidence="2">The sequence shown here is derived from an EMBL/GenBank/DDBJ whole genome shotgun (WGS) entry which is preliminary data.</text>
</comment>
<evidence type="ECO:0000313" key="2">
    <source>
        <dbReference type="EMBL" id="ERM01607.1"/>
    </source>
</evidence>
<dbReference type="Pfam" id="PF01381">
    <property type="entry name" value="HTH_3"/>
    <property type="match status" value="1"/>
</dbReference>
<dbReference type="Gene3D" id="1.10.260.40">
    <property type="entry name" value="lambda repressor-like DNA-binding domains"/>
    <property type="match status" value="1"/>
</dbReference>
<dbReference type="SUPFAM" id="SSF47413">
    <property type="entry name" value="lambda repressor-like DNA-binding domains"/>
    <property type="match status" value="1"/>
</dbReference>
<protein>
    <recommendedName>
        <fullName evidence="1">HTH cro/C1-type domain-containing protein</fullName>
    </recommendedName>
</protein>
<dbReference type="PROSITE" id="PS50943">
    <property type="entry name" value="HTH_CROC1"/>
    <property type="match status" value="1"/>
</dbReference>
<dbReference type="EMBL" id="ASXJ01000152">
    <property type="protein sequence ID" value="ERM01607.1"/>
    <property type="molecule type" value="Genomic_DNA"/>
</dbReference>
<evidence type="ECO:0000259" key="1">
    <source>
        <dbReference type="PROSITE" id="PS50943"/>
    </source>
</evidence>
<proteinExistence type="predicted"/>
<dbReference type="InterPro" id="IPR010982">
    <property type="entry name" value="Lambda_DNA-bd_dom_sf"/>
</dbReference>
<name>U4VFH4_9HYPH</name>
<dbReference type="CDD" id="cd00093">
    <property type="entry name" value="HTH_XRE"/>
    <property type="match status" value="1"/>
</dbReference>
<dbReference type="Proteomes" id="UP000016842">
    <property type="component" value="Unassembled WGS sequence"/>
</dbReference>
<organism evidence="2 3">
    <name type="scientific">Brucella intermedia 229E</name>
    <dbReference type="NCBI Taxonomy" id="1337887"/>
    <lineage>
        <taxon>Bacteria</taxon>
        <taxon>Pseudomonadati</taxon>
        <taxon>Pseudomonadota</taxon>
        <taxon>Alphaproteobacteria</taxon>
        <taxon>Hyphomicrobiales</taxon>
        <taxon>Brucellaceae</taxon>
        <taxon>Brucella/Ochrobactrum group</taxon>
        <taxon>Brucella</taxon>
    </lineage>
</organism>
<evidence type="ECO:0000313" key="3">
    <source>
        <dbReference type="Proteomes" id="UP000016842"/>
    </source>
</evidence>
<sequence length="103" mass="11794">MLNEALRLIRVYHDMSKAELARALGFSRSFITELEAGNKKVTLETIERYSGYFEIPASSIMLFAERTGDADLSERARTFVADKALKMLDWASTISKRKREDED</sequence>
<gene>
    <name evidence="2" type="ORF">Q644_20935</name>
</gene>